<feature type="compositionally biased region" description="Basic residues" evidence="1">
    <location>
        <begin position="71"/>
        <end position="82"/>
    </location>
</feature>
<evidence type="ECO:0000256" key="1">
    <source>
        <dbReference type="SAM" id="MobiDB-lite"/>
    </source>
</evidence>
<accession>A0A2I0I1R2</accession>
<feature type="compositionally biased region" description="Polar residues" evidence="1">
    <location>
        <begin position="113"/>
        <end position="123"/>
    </location>
</feature>
<evidence type="ECO:0000313" key="3">
    <source>
        <dbReference type="EMBL" id="PKI37753.1"/>
    </source>
</evidence>
<comment type="caution">
    <text evidence="3">The sequence shown here is derived from an EMBL/GenBank/DDBJ whole genome shotgun (WGS) entry which is preliminary data.</text>
</comment>
<name>A0A2I0I1R2_PUNGR</name>
<sequence>MLCWSQLKILLVSRAGGRSAKAAPFWTRAWWAREREETKTVGRGPMWRVTMGPCLEWRERRMGSSSVKDLRSHRRFPMRGKVRGPGGSLGPAEEGEERRPRRGLMRAARQRVMTMTNQSAMEG</sequence>
<keyword evidence="4" id="KW-1185">Reference proteome</keyword>
<keyword evidence="2" id="KW-0732">Signal</keyword>
<organism evidence="3 4">
    <name type="scientific">Punica granatum</name>
    <name type="common">Pomegranate</name>
    <dbReference type="NCBI Taxonomy" id="22663"/>
    <lineage>
        <taxon>Eukaryota</taxon>
        <taxon>Viridiplantae</taxon>
        <taxon>Streptophyta</taxon>
        <taxon>Embryophyta</taxon>
        <taxon>Tracheophyta</taxon>
        <taxon>Spermatophyta</taxon>
        <taxon>Magnoliopsida</taxon>
        <taxon>eudicotyledons</taxon>
        <taxon>Gunneridae</taxon>
        <taxon>Pentapetalae</taxon>
        <taxon>rosids</taxon>
        <taxon>malvids</taxon>
        <taxon>Myrtales</taxon>
        <taxon>Lythraceae</taxon>
        <taxon>Punica</taxon>
    </lineage>
</organism>
<feature type="chain" id="PRO_5014148626" description="Secreted protein" evidence="2">
    <location>
        <begin position="23"/>
        <end position="123"/>
    </location>
</feature>
<dbReference type="EMBL" id="PGOL01004333">
    <property type="protein sequence ID" value="PKI37753.1"/>
    <property type="molecule type" value="Genomic_DNA"/>
</dbReference>
<dbReference type="AlphaFoldDB" id="A0A2I0I1R2"/>
<protein>
    <recommendedName>
        <fullName evidence="5">Secreted protein</fullName>
    </recommendedName>
</protein>
<gene>
    <name evidence="3" type="ORF">CRG98_041870</name>
</gene>
<feature type="region of interest" description="Disordered" evidence="1">
    <location>
        <begin position="61"/>
        <end position="123"/>
    </location>
</feature>
<reference evidence="3 4" key="1">
    <citation type="submission" date="2017-11" db="EMBL/GenBank/DDBJ databases">
        <title>De-novo sequencing of pomegranate (Punica granatum L.) genome.</title>
        <authorList>
            <person name="Akparov Z."/>
            <person name="Amiraslanov A."/>
            <person name="Hajiyeva S."/>
            <person name="Abbasov M."/>
            <person name="Kaur K."/>
            <person name="Hamwieh A."/>
            <person name="Solovyev V."/>
            <person name="Salamov A."/>
            <person name="Braich B."/>
            <person name="Kosarev P."/>
            <person name="Mahmoud A."/>
            <person name="Hajiyev E."/>
            <person name="Babayeva S."/>
            <person name="Izzatullayeva V."/>
            <person name="Mammadov A."/>
            <person name="Mammadov A."/>
            <person name="Sharifova S."/>
            <person name="Ojaghi J."/>
            <person name="Eynullazada K."/>
            <person name="Bayramov B."/>
            <person name="Abdulazimova A."/>
            <person name="Shahmuradov I."/>
        </authorList>
    </citation>
    <scope>NUCLEOTIDE SEQUENCE [LARGE SCALE GENOMIC DNA]</scope>
    <source>
        <strain evidence="4">cv. AG2017</strain>
        <tissue evidence="3">Leaf</tissue>
    </source>
</reference>
<evidence type="ECO:0008006" key="5">
    <source>
        <dbReference type="Google" id="ProtNLM"/>
    </source>
</evidence>
<evidence type="ECO:0000313" key="4">
    <source>
        <dbReference type="Proteomes" id="UP000233551"/>
    </source>
</evidence>
<evidence type="ECO:0000256" key="2">
    <source>
        <dbReference type="SAM" id="SignalP"/>
    </source>
</evidence>
<feature type="signal peptide" evidence="2">
    <location>
        <begin position="1"/>
        <end position="22"/>
    </location>
</feature>
<proteinExistence type="predicted"/>
<dbReference type="Proteomes" id="UP000233551">
    <property type="component" value="Unassembled WGS sequence"/>
</dbReference>